<keyword evidence="3" id="KW-0349">Heme</keyword>
<name>A0AAI9V8C0_9PEZI</name>
<gene>
    <name evidence="9" type="ORF">CCUS01_00927</name>
</gene>
<reference evidence="9" key="1">
    <citation type="submission" date="2016-11" db="EMBL/GenBank/DDBJ databases">
        <title>The genome sequence of Colletotrichum cuscutae.</title>
        <authorList>
            <person name="Baroncelli R."/>
        </authorList>
    </citation>
    <scope>NUCLEOTIDE SEQUENCE</scope>
    <source>
        <strain evidence="9">IMI 304802</strain>
    </source>
</reference>
<keyword evidence="2" id="KW-0575">Peroxidase</keyword>
<sequence length="295" mass="32762">MKQSFTFITAAFGVASANPHLAAAHLANPHFRRASPTEWTPAGPDDCDPWPMPMMNTLANHGFISHDGKNLTKDVVVKGLQDGLNFGTDLGTLMFNMALIANPEPNATFFTLCIRDQLNVHNVLEHDASLRLWFFLFELWSDDRTDAAFGNNHIFNQSIFDESRAYWTKDTLDAQQLANSKLARQVTSRAFNPNYTFTATVENFSLGEVAAPIIVFGDMTAGTVNKTLVEYFFQNERLPAELGWVKKENAVTQEDILKVVEMIRNATVLTTGGAAEAPHKRMITDLHTGLGLLSQ</sequence>
<evidence type="ECO:0000259" key="8">
    <source>
        <dbReference type="PROSITE" id="PS51405"/>
    </source>
</evidence>
<evidence type="ECO:0000256" key="3">
    <source>
        <dbReference type="ARBA" id="ARBA00022617"/>
    </source>
</evidence>
<dbReference type="AlphaFoldDB" id="A0AAI9V8C0"/>
<evidence type="ECO:0000256" key="1">
    <source>
        <dbReference type="ARBA" id="ARBA00001970"/>
    </source>
</evidence>
<dbReference type="SUPFAM" id="SSF47571">
    <property type="entry name" value="Cloroperoxidase"/>
    <property type="match status" value="1"/>
</dbReference>
<dbReference type="GO" id="GO:0046872">
    <property type="term" value="F:metal ion binding"/>
    <property type="evidence" value="ECO:0007669"/>
    <property type="project" value="UniProtKB-KW"/>
</dbReference>
<keyword evidence="6" id="KW-0408">Iron</keyword>
<proteinExistence type="inferred from homology"/>
<dbReference type="Gene3D" id="1.10.489.10">
    <property type="entry name" value="Chloroperoxidase-like"/>
    <property type="match status" value="1"/>
</dbReference>
<dbReference type="InterPro" id="IPR036851">
    <property type="entry name" value="Chloroperoxidase-like_sf"/>
</dbReference>
<evidence type="ECO:0000256" key="6">
    <source>
        <dbReference type="ARBA" id="ARBA00023004"/>
    </source>
</evidence>
<evidence type="ECO:0000313" key="9">
    <source>
        <dbReference type="EMBL" id="KAK1470811.1"/>
    </source>
</evidence>
<evidence type="ECO:0000256" key="2">
    <source>
        <dbReference type="ARBA" id="ARBA00022559"/>
    </source>
</evidence>
<keyword evidence="5" id="KW-0560">Oxidoreductase</keyword>
<evidence type="ECO:0000256" key="5">
    <source>
        <dbReference type="ARBA" id="ARBA00023002"/>
    </source>
</evidence>
<evidence type="ECO:0000256" key="7">
    <source>
        <dbReference type="ARBA" id="ARBA00025795"/>
    </source>
</evidence>
<dbReference type="PANTHER" id="PTHR33577">
    <property type="entry name" value="STERIGMATOCYSTIN BIOSYNTHESIS PEROXIDASE STCC-RELATED"/>
    <property type="match status" value="1"/>
</dbReference>
<keyword evidence="4" id="KW-0479">Metal-binding</keyword>
<dbReference type="GO" id="GO:0004601">
    <property type="term" value="F:peroxidase activity"/>
    <property type="evidence" value="ECO:0007669"/>
    <property type="project" value="UniProtKB-KW"/>
</dbReference>
<comment type="cofactor">
    <cofactor evidence="1">
        <name>heme b</name>
        <dbReference type="ChEBI" id="CHEBI:60344"/>
    </cofactor>
</comment>
<dbReference type="PANTHER" id="PTHR33577:SF7">
    <property type="entry name" value="HEME HALOPEROXIDASE FAMILY PROFILE DOMAIN-CONTAINING PROTEIN"/>
    <property type="match status" value="1"/>
</dbReference>
<feature type="domain" description="Heme haloperoxidase family profile" evidence="8">
    <location>
        <begin position="35"/>
        <end position="258"/>
    </location>
</feature>
<comment type="similarity">
    <text evidence="7">Belongs to the chloroperoxidase family.</text>
</comment>
<comment type="caution">
    <text evidence="9">The sequence shown here is derived from an EMBL/GenBank/DDBJ whole genome shotgun (WGS) entry which is preliminary data.</text>
</comment>
<dbReference type="InterPro" id="IPR000028">
    <property type="entry name" value="Chloroperoxidase"/>
</dbReference>
<organism evidence="9 10">
    <name type="scientific">Colletotrichum cuscutae</name>
    <dbReference type="NCBI Taxonomy" id="1209917"/>
    <lineage>
        <taxon>Eukaryota</taxon>
        <taxon>Fungi</taxon>
        <taxon>Dikarya</taxon>
        <taxon>Ascomycota</taxon>
        <taxon>Pezizomycotina</taxon>
        <taxon>Sordariomycetes</taxon>
        <taxon>Hypocreomycetidae</taxon>
        <taxon>Glomerellales</taxon>
        <taxon>Glomerellaceae</taxon>
        <taxon>Colletotrichum</taxon>
        <taxon>Colletotrichum acutatum species complex</taxon>
    </lineage>
</organism>
<dbReference type="PROSITE" id="PS51405">
    <property type="entry name" value="HEME_HALOPEROXIDASE"/>
    <property type="match status" value="1"/>
</dbReference>
<dbReference type="Proteomes" id="UP001239213">
    <property type="component" value="Unassembled WGS sequence"/>
</dbReference>
<dbReference type="Pfam" id="PF01328">
    <property type="entry name" value="Peroxidase_2"/>
    <property type="match status" value="1"/>
</dbReference>
<keyword evidence="10" id="KW-1185">Reference proteome</keyword>
<evidence type="ECO:0000313" key="10">
    <source>
        <dbReference type="Proteomes" id="UP001239213"/>
    </source>
</evidence>
<evidence type="ECO:0000256" key="4">
    <source>
        <dbReference type="ARBA" id="ARBA00022723"/>
    </source>
</evidence>
<dbReference type="EMBL" id="MPDP01000223">
    <property type="protein sequence ID" value="KAK1470811.1"/>
    <property type="molecule type" value="Genomic_DNA"/>
</dbReference>
<accession>A0AAI9V8C0</accession>
<protein>
    <recommendedName>
        <fullName evidence="8">Heme haloperoxidase family profile domain-containing protein</fullName>
    </recommendedName>
</protein>